<dbReference type="InterPro" id="IPR037523">
    <property type="entry name" value="VOC_core"/>
</dbReference>
<dbReference type="EMBL" id="CAEZYC010000002">
    <property type="protein sequence ID" value="CAB4697014.1"/>
    <property type="molecule type" value="Genomic_DNA"/>
</dbReference>
<reference evidence="5" key="1">
    <citation type="submission" date="2020-05" db="EMBL/GenBank/DDBJ databases">
        <authorList>
            <person name="Chiriac C."/>
            <person name="Salcher M."/>
            <person name="Ghai R."/>
            <person name="Kavagutti S V."/>
        </authorList>
    </citation>
    <scope>NUCLEOTIDE SEQUENCE</scope>
</reference>
<organism evidence="5">
    <name type="scientific">freshwater metagenome</name>
    <dbReference type="NCBI Taxonomy" id="449393"/>
    <lineage>
        <taxon>unclassified sequences</taxon>
        <taxon>metagenomes</taxon>
        <taxon>ecological metagenomes</taxon>
    </lineage>
</organism>
<dbReference type="Pfam" id="PF13669">
    <property type="entry name" value="Glyoxalase_4"/>
    <property type="match status" value="1"/>
</dbReference>
<sequence>MTESQAKSLAHIIGAEFEHVAIAAPRIRDLLPIYLDLLGGKPIWASDNTAYGFRVVCIGYTNGTWHELMEPLHGSTFFDKFFSKRPAGGAHHITFTVKDIDQAQATCEAHGFAIVGRSDESPEWKEFFLDLRETSGTLIQIGESKLKLDHTWTMEQILNGEHGNGIPSP</sequence>
<evidence type="ECO:0000313" key="3">
    <source>
        <dbReference type="EMBL" id="CAB4330138.1"/>
    </source>
</evidence>
<dbReference type="InterPro" id="IPR051785">
    <property type="entry name" value="MMCE/EMCE_epimerase"/>
</dbReference>
<dbReference type="PANTHER" id="PTHR43048">
    <property type="entry name" value="METHYLMALONYL-COA EPIMERASE"/>
    <property type="match status" value="1"/>
</dbReference>
<dbReference type="EMBL" id="CAFBPK010000002">
    <property type="protein sequence ID" value="CAB5009943.1"/>
    <property type="molecule type" value="Genomic_DNA"/>
</dbReference>
<protein>
    <submittedName>
        <fullName evidence="5">Unannotated protein</fullName>
    </submittedName>
</protein>
<name>A0A6J6PLC2_9ZZZZ</name>
<dbReference type="GO" id="GO:0046872">
    <property type="term" value="F:metal ion binding"/>
    <property type="evidence" value="ECO:0007669"/>
    <property type="project" value="UniProtKB-KW"/>
</dbReference>
<dbReference type="Gene3D" id="3.10.180.10">
    <property type="entry name" value="2,3-Dihydroxybiphenyl 1,2-Dioxygenase, domain 1"/>
    <property type="match status" value="1"/>
</dbReference>
<dbReference type="EMBL" id="CAESAD010000001">
    <property type="protein sequence ID" value="CAB4331029.1"/>
    <property type="molecule type" value="Genomic_DNA"/>
</dbReference>
<evidence type="ECO:0000313" key="4">
    <source>
        <dbReference type="EMBL" id="CAB4331029.1"/>
    </source>
</evidence>
<keyword evidence="1" id="KW-0479">Metal-binding</keyword>
<dbReference type="EMBL" id="CAFBQG010000138">
    <property type="protein sequence ID" value="CAB5052068.1"/>
    <property type="molecule type" value="Genomic_DNA"/>
</dbReference>
<dbReference type="EMBL" id="CAESAI010000001">
    <property type="protein sequence ID" value="CAB4330138.1"/>
    <property type="molecule type" value="Genomic_DNA"/>
</dbReference>
<dbReference type="EMBL" id="CAFAAO010000005">
    <property type="protein sequence ID" value="CAB4799963.1"/>
    <property type="molecule type" value="Genomic_DNA"/>
</dbReference>
<feature type="domain" description="VOC" evidence="2">
    <location>
        <begin position="16"/>
        <end position="144"/>
    </location>
</feature>
<accession>A0A6J6PLC2</accession>
<dbReference type="EMBL" id="CAFBIX010000082">
    <property type="protein sequence ID" value="CAB4850855.1"/>
    <property type="molecule type" value="Genomic_DNA"/>
</dbReference>
<evidence type="ECO:0000313" key="5">
    <source>
        <dbReference type="EMBL" id="CAB4697014.1"/>
    </source>
</evidence>
<dbReference type="EMBL" id="CAEZZD010000133">
    <property type="protein sequence ID" value="CAB4754243.1"/>
    <property type="molecule type" value="Genomic_DNA"/>
</dbReference>
<dbReference type="AlphaFoldDB" id="A0A6J6PLC2"/>
<evidence type="ECO:0000256" key="1">
    <source>
        <dbReference type="ARBA" id="ARBA00022723"/>
    </source>
</evidence>
<dbReference type="PANTHER" id="PTHR43048:SF3">
    <property type="entry name" value="METHYLMALONYL-COA EPIMERASE, MITOCHONDRIAL"/>
    <property type="match status" value="1"/>
</dbReference>
<evidence type="ECO:0000313" key="8">
    <source>
        <dbReference type="EMBL" id="CAB4850855.1"/>
    </source>
</evidence>
<proteinExistence type="predicted"/>
<dbReference type="PROSITE" id="PS51819">
    <property type="entry name" value="VOC"/>
    <property type="match status" value="1"/>
</dbReference>
<dbReference type="InterPro" id="IPR029068">
    <property type="entry name" value="Glyas_Bleomycin-R_OHBP_Dase"/>
</dbReference>
<evidence type="ECO:0000259" key="2">
    <source>
        <dbReference type="PROSITE" id="PS51819"/>
    </source>
</evidence>
<evidence type="ECO:0000313" key="9">
    <source>
        <dbReference type="EMBL" id="CAB5009943.1"/>
    </source>
</evidence>
<gene>
    <name evidence="5" type="ORF">UFOPK2648_00091</name>
    <name evidence="6" type="ORF">UFOPK2824_00857</name>
    <name evidence="7" type="ORF">UFOPK3037_00565</name>
    <name evidence="8" type="ORF">UFOPK3278_01335</name>
    <name evidence="3" type="ORF">UFOPK3406_00103</name>
    <name evidence="4" type="ORF">UFOPK3925_00182</name>
    <name evidence="9" type="ORF">UFOPK4097_00262</name>
    <name evidence="10" type="ORF">UFOPK4301_01035</name>
</gene>
<dbReference type="GO" id="GO:0004493">
    <property type="term" value="F:methylmalonyl-CoA epimerase activity"/>
    <property type="evidence" value="ECO:0007669"/>
    <property type="project" value="TreeGrafter"/>
</dbReference>
<evidence type="ECO:0000313" key="7">
    <source>
        <dbReference type="EMBL" id="CAB4799963.1"/>
    </source>
</evidence>
<evidence type="ECO:0000313" key="10">
    <source>
        <dbReference type="EMBL" id="CAB5052068.1"/>
    </source>
</evidence>
<evidence type="ECO:0000313" key="6">
    <source>
        <dbReference type="EMBL" id="CAB4754243.1"/>
    </source>
</evidence>
<dbReference type="SUPFAM" id="SSF54593">
    <property type="entry name" value="Glyoxalase/Bleomycin resistance protein/Dihydroxybiphenyl dioxygenase"/>
    <property type="match status" value="1"/>
</dbReference>
<dbReference type="GO" id="GO:0046491">
    <property type="term" value="P:L-methylmalonyl-CoA metabolic process"/>
    <property type="evidence" value="ECO:0007669"/>
    <property type="project" value="TreeGrafter"/>
</dbReference>